<dbReference type="STRING" id="55544.A0A4D9E3C0"/>
<dbReference type="GO" id="GO:0005758">
    <property type="term" value="C:mitochondrial intermembrane space"/>
    <property type="evidence" value="ECO:0007669"/>
    <property type="project" value="InterPro"/>
</dbReference>
<dbReference type="PROSITE" id="PS51808">
    <property type="entry name" value="CHCH"/>
    <property type="match status" value="1"/>
</dbReference>
<dbReference type="Proteomes" id="UP000297703">
    <property type="component" value="Unassembled WGS sequence"/>
</dbReference>
<feature type="region of interest" description="Disordered" evidence="1">
    <location>
        <begin position="1"/>
        <end position="24"/>
    </location>
</feature>
<dbReference type="AlphaFoldDB" id="A0A4D9E3C0"/>
<dbReference type="OrthoDB" id="5586401at2759"/>
<feature type="compositionally biased region" description="Polar residues" evidence="1">
    <location>
        <begin position="1"/>
        <end position="13"/>
    </location>
</feature>
<reference evidence="2 3" key="2">
    <citation type="submission" date="2019-04" db="EMBL/GenBank/DDBJ databases">
        <title>The genome sequence of big-headed turtle.</title>
        <authorList>
            <person name="Gong S."/>
        </authorList>
    </citation>
    <scope>NUCLEOTIDE SEQUENCE [LARGE SCALE GENOMIC DNA]</scope>
    <source>
        <strain evidence="2">DO16091913</strain>
        <tissue evidence="2">Muscle</tissue>
    </source>
</reference>
<sequence length="109" mass="12787">MSGPSPQGHNWSQKSEDEEDPLDQMILRTGCATFHYAVQECMAEHQDWRKCQQQVQAFKDCMKEHQKQRMEELQKRQRLARPRADRKDSSLKLKGSKSLTQPEHGEFNS</sequence>
<evidence type="ECO:0000313" key="3">
    <source>
        <dbReference type="Proteomes" id="UP000297703"/>
    </source>
</evidence>
<dbReference type="InterPro" id="IPR039870">
    <property type="entry name" value="Coa4-like"/>
</dbReference>
<feature type="compositionally biased region" description="Basic and acidic residues" evidence="1">
    <location>
        <begin position="82"/>
        <end position="91"/>
    </location>
</feature>
<proteinExistence type="predicted"/>
<evidence type="ECO:0000256" key="1">
    <source>
        <dbReference type="SAM" id="MobiDB-lite"/>
    </source>
</evidence>
<feature type="region of interest" description="Disordered" evidence="1">
    <location>
        <begin position="69"/>
        <end position="109"/>
    </location>
</feature>
<dbReference type="PANTHER" id="PTHR13639:SF2">
    <property type="entry name" value="CYTOCHROME C OXIDASE ASSEMBLY FACTOR 4 HOMOLOG, MITOCHONDRIAL"/>
    <property type="match status" value="1"/>
</dbReference>
<evidence type="ECO:0000313" key="2">
    <source>
        <dbReference type="EMBL" id="TFK04037.1"/>
    </source>
</evidence>
<dbReference type="EMBL" id="QXTE01000147">
    <property type="protein sequence ID" value="TFK04037.1"/>
    <property type="molecule type" value="Genomic_DNA"/>
</dbReference>
<organism evidence="2 3">
    <name type="scientific">Platysternon megacephalum</name>
    <name type="common">big-headed turtle</name>
    <dbReference type="NCBI Taxonomy" id="55544"/>
    <lineage>
        <taxon>Eukaryota</taxon>
        <taxon>Metazoa</taxon>
        <taxon>Chordata</taxon>
        <taxon>Craniata</taxon>
        <taxon>Vertebrata</taxon>
        <taxon>Euteleostomi</taxon>
        <taxon>Archelosauria</taxon>
        <taxon>Testudinata</taxon>
        <taxon>Testudines</taxon>
        <taxon>Cryptodira</taxon>
        <taxon>Durocryptodira</taxon>
        <taxon>Testudinoidea</taxon>
        <taxon>Platysternidae</taxon>
        <taxon>Platysternon</taxon>
    </lineage>
</organism>
<dbReference type="PANTHER" id="PTHR13639">
    <property type="entry name" value="CYTOCHROME C OXIDASE ASSEMBLY FACTOR 4 HOMOLOG, MITOCHONDRIAL"/>
    <property type="match status" value="1"/>
</dbReference>
<dbReference type="SUPFAM" id="SSF47072">
    <property type="entry name" value="Cysteine alpha-hairpin motif"/>
    <property type="match status" value="1"/>
</dbReference>
<accession>A0A4D9E3C0</accession>
<dbReference type="InterPro" id="IPR009069">
    <property type="entry name" value="Cys_alpha_HP_mot_SF"/>
</dbReference>
<name>A0A4D9E3C0_9SAUR</name>
<gene>
    <name evidence="2" type="ORF">DR999_PMT13503</name>
</gene>
<protein>
    <submittedName>
        <fullName evidence="2">Cytochrome c oxidase assembly factor 4-like protein, mitochondrial</fullName>
    </submittedName>
</protein>
<reference evidence="2 3" key="1">
    <citation type="submission" date="2019-04" db="EMBL/GenBank/DDBJ databases">
        <title>Draft genome of the big-headed turtle Platysternon megacephalum.</title>
        <authorList>
            <person name="Gong S."/>
        </authorList>
    </citation>
    <scope>NUCLEOTIDE SEQUENCE [LARGE SCALE GENOMIC DNA]</scope>
    <source>
        <strain evidence="2">DO16091913</strain>
        <tissue evidence="2">Muscle</tissue>
    </source>
</reference>
<comment type="caution">
    <text evidence="2">The sequence shown here is derived from an EMBL/GenBank/DDBJ whole genome shotgun (WGS) entry which is preliminary data.</text>
</comment>
<keyword evidence="3" id="KW-1185">Reference proteome</keyword>
<dbReference type="GO" id="GO:0033617">
    <property type="term" value="P:mitochondrial respiratory chain complex IV assembly"/>
    <property type="evidence" value="ECO:0007669"/>
    <property type="project" value="InterPro"/>
</dbReference>